<keyword evidence="4" id="KW-0804">Transcription</keyword>
<dbReference type="SMART" id="SM00342">
    <property type="entry name" value="HTH_ARAC"/>
    <property type="match status" value="1"/>
</dbReference>
<geneLocation type="plasmid" evidence="6">
    <name>unnamed4</name>
</geneLocation>
<evidence type="ECO:0000313" key="6">
    <source>
        <dbReference type="EMBL" id="QBY56286.1"/>
    </source>
</evidence>
<dbReference type="EMBL" id="CP038639">
    <property type="protein sequence ID" value="QBY56286.1"/>
    <property type="molecule type" value="Genomic_DNA"/>
</dbReference>
<dbReference type="SUPFAM" id="SSF51215">
    <property type="entry name" value="Regulatory protein AraC"/>
    <property type="match status" value="1"/>
</dbReference>
<gene>
    <name evidence="6" type="ORF">E0W60_35240</name>
</gene>
<dbReference type="Pfam" id="PF02311">
    <property type="entry name" value="AraC_binding"/>
    <property type="match status" value="1"/>
</dbReference>
<keyword evidence="6" id="KW-0614">Plasmid</keyword>
<evidence type="ECO:0000256" key="2">
    <source>
        <dbReference type="ARBA" id="ARBA00023125"/>
    </source>
</evidence>
<dbReference type="AlphaFoldDB" id="A0A4P7LJG8"/>
<evidence type="ECO:0000259" key="5">
    <source>
        <dbReference type="PROSITE" id="PS01124"/>
    </source>
</evidence>
<keyword evidence="3" id="KW-0010">Activator</keyword>
<dbReference type="Proteomes" id="UP000295294">
    <property type="component" value="Plasmid unnamed4"/>
</dbReference>
<dbReference type="KEGG" id="cox:E0W60_35240"/>
<dbReference type="Gene3D" id="2.60.120.10">
    <property type="entry name" value="Jelly Rolls"/>
    <property type="match status" value="1"/>
</dbReference>
<dbReference type="PANTHER" id="PTHR46796:SF2">
    <property type="entry name" value="TRANSCRIPTIONAL REGULATORY PROTEIN"/>
    <property type="match status" value="1"/>
</dbReference>
<proteinExistence type="predicted"/>
<keyword evidence="1" id="KW-0805">Transcription regulation</keyword>
<dbReference type="InterPro" id="IPR009057">
    <property type="entry name" value="Homeodomain-like_sf"/>
</dbReference>
<keyword evidence="2" id="KW-0238">DNA-binding</keyword>
<dbReference type="InterPro" id="IPR014710">
    <property type="entry name" value="RmlC-like_jellyroll"/>
</dbReference>
<protein>
    <submittedName>
        <fullName evidence="6">AraC family transcriptional regulator</fullName>
    </submittedName>
</protein>
<reference evidence="6 7" key="1">
    <citation type="submission" date="2019-03" db="EMBL/GenBank/DDBJ databases">
        <title>Efficiently degradation of phenoxyalkanoic acid herbicides by Cupriavidus oxalaticus strain X32.</title>
        <authorList>
            <person name="Sheng X."/>
        </authorList>
    </citation>
    <scope>NUCLEOTIDE SEQUENCE [LARGE SCALE GENOMIC DNA]</scope>
    <source>
        <strain evidence="6 7">X32</strain>
        <plasmid evidence="6 7">unnamed4</plasmid>
    </source>
</reference>
<evidence type="ECO:0000313" key="7">
    <source>
        <dbReference type="Proteomes" id="UP000295294"/>
    </source>
</evidence>
<dbReference type="GO" id="GO:0043565">
    <property type="term" value="F:sequence-specific DNA binding"/>
    <property type="evidence" value="ECO:0007669"/>
    <property type="project" value="InterPro"/>
</dbReference>
<dbReference type="InterPro" id="IPR050204">
    <property type="entry name" value="AraC_XylS_family_regulators"/>
</dbReference>
<dbReference type="GO" id="GO:0003700">
    <property type="term" value="F:DNA-binding transcription factor activity"/>
    <property type="evidence" value="ECO:0007669"/>
    <property type="project" value="InterPro"/>
</dbReference>
<dbReference type="InterPro" id="IPR003313">
    <property type="entry name" value="AraC-bd"/>
</dbReference>
<accession>A0A4P7LJG8</accession>
<dbReference type="InterPro" id="IPR018060">
    <property type="entry name" value="HTH_AraC"/>
</dbReference>
<organism evidence="6 7">
    <name type="scientific">Cupriavidus oxalaticus</name>
    <dbReference type="NCBI Taxonomy" id="96344"/>
    <lineage>
        <taxon>Bacteria</taxon>
        <taxon>Pseudomonadati</taxon>
        <taxon>Pseudomonadota</taxon>
        <taxon>Betaproteobacteria</taxon>
        <taxon>Burkholderiales</taxon>
        <taxon>Burkholderiaceae</taxon>
        <taxon>Cupriavidus</taxon>
    </lineage>
</organism>
<dbReference type="PANTHER" id="PTHR46796">
    <property type="entry name" value="HTH-TYPE TRANSCRIPTIONAL ACTIVATOR RHAS-RELATED"/>
    <property type="match status" value="1"/>
</dbReference>
<name>A0A4P7LJG8_9BURK</name>
<dbReference type="OrthoDB" id="3631840at2"/>
<feature type="domain" description="HTH araC/xylS-type" evidence="5">
    <location>
        <begin position="183"/>
        <end position="279"/>
    </location>
</feature>
<dbReference type="Pfam" id="PF12833">
    <property type="entry name" value="HTH_18"/>
    <property type="match status" value="1"/>
</dbReference>
<dbReference type="RefSeq" id="WP_135707448.1">
    <property type="nucleotide sequence ID" value="NZ_CP038639.1"/>
</dbReference>
<dbReference type="SUPFAM" id="SSF46689">
    <property type="entry name" value="Homeodomain-like"/>
    <property type="match status" value="2"/>
</dbReference>
<dbReference type="InterPro" id="IPR018062">
    <property type="entry name" value="HTH_AraC-typ_CS"/>
</dbReference>
<evidence type="ECO:0000256" key="4">
    <source>
        <dbReference type="ARBA" id="ARBA00023163"/>
    </source>
</evidence>
<dbReference type="PROSITE" id="PS01124">
    <property type="entry name" value="HTH_ARAC_FAMILY_2"/>
    <property type="match status" value="1"/>
</dbReference>
<sequence>MKSSVRQRNNQAKLWRETSFANVEMLRAAYRTHQFPPHAHDEYAFGLIEKGAQEFIYATGERLIMPQGTICVVNPGAVHEGGPATEAGWDYRMVYIPTASMASVLIDSEWRPQGKQLYFPQTVINDDDTMRLIYEAHICSESRDTSQLERASRLTQAVYQLASRHGQSLRPIERLIPIPGAVKRAREYIDAYVTENPSLESIARVAGMSPFHLIRAFRKAVGVAPHAYLVQRRVELAKHLLLKGRPLRQVAVEVGYYDQGHLSREFSRFFGVPPSVARQ</sequence>
<evidence type="ECO:0000256" key="1">
    <source>
        <dbReference type="ARBA" id="ARBA00023015"/>
    </source>
</evidence>
<dbReference type="PROSITE" id="PS00041">
    <property type="entry name" value="HTH_ARAC_FAMILY_1"/>
    <property type="match status" value="1"/>
</dbReference>
<evidence type="ECO:0000256" key="3">
    <source>
        <dbReference type="ARBA" id="ARBA00023159"/>
    </source>
</evidence>
<dbReference type="InterPro" id="IPR037923">
    <property type="entry name" value="HTH-like"/>
</dbReference>
<dbReference type="Gene3D" id="1.10.10.60">
    <property type="entry name" value="Homeodomain-like"/>
    <property type="match status" value="2"/>
</dbReference>